<evidence type="ECO:0000313" key="5">
    <source>
        <dbReference type="Proteomes" id="UP001597319"/>
    </source>
</evidence>
<gene>
    <name evidence="4" type="ORF">ACFSR1_22470</name>
</gene>
<evidence type="ECO:0000259" key="3">
    <source>
        <dbReference type="PROSITE" id="PS51762"/>
    </source>
</evidence>
<accession>A0ABW5LNQ1</accession>
<comment type="caution">
    <text evidence="4">The sequence shown here is derived from an EMBL/GenBank/DDBJ whole genome shotgun (WGS) entry which is preliminary data.</text>
</comment>
<keyword evidence="4" id="KW-0378">Hydrolase</keyword>
<dbReference type="GO" id="GO:0016787">
    <property type="term" value="F:hydrolase activity"/>
    <property type="evidence" value="ECO:0007669"/>
    <property type="project" value="UniProtKB-KW"/>
</dbReference>
<feature type="signal peptide" evidence="2">
    <location>
        <begin position="1"/>
        <end position="19"/>
    </location>
</feature>
<evidence type="ECO:0000256" key="1">
    <source>
        <dbReference type="ARBA" id="ARBA00006865"/>
    </source>
</evidence>
<dbReference type="PANTHER" id="PTHR10963:SF24">
    <property type="entry name" value="GLYCOSIDASE C21B10.07-RELATED"/>
    <property type="match status" value="1"/>
</dbReference>
<dbReference type="InterPro" id="IPR050546">
    <property type="entry name" value="Glycosyl_Hydrlase_16"/>
</dbReference>
<feature type="chain" id="PRO_5047463112" evidence="2">
    <location>
        <begin position="20"/>
        <end position="299"/>
    </location>
</feature>
<evidence type="ECO:0000313" key="4">
    <source>
        <dbReference type="EMBL" id="MFD2565461.1"/>
    </source>
</evidence>
<dbReference type="Proteomes" id="UP001597319">
    <property type="component" value="Unassembled WGS sequence"/>
</dbReference>
<dbReference type="PANTHER" id="PTHR10963">
    <property type="entry name" value="GLYCOSYL HYDROLASE-RELATED"/>
    <property type="match status" value="1"/>
</dbReference>
<dbReference type="Pfam" id="PF26113">
    <property type="entry name" value="GH16_XgeA"/>
    <property type="match status" value="1"/>
</dbReference>
<dbReference type="CDD" id="cd08023">
    <property type="entry name" value="GH16_laminarinase_like"/>
    <property type="match status" value="1"/>
</dbReference>
<dbReference type="RefSeq" id="WP_378295272.1">
    <property type="nucleotide sequence ID" value="NZ_JBHULE010000035.1"/>
</dbReference>
<dbReference type="SUPFAM" id="SSF49899">
    <property type="entry name" value="Concanavalin A-like lectins/glucanases"/>
    <property type="match status" value="1"/>
</dbReference>
<comment type="similarity">
    <text evidence="1">Belongs to the glycosyl hydrolase 16 family.</text>
</comment>
<evidence type="ECO:0000256" key="2">
    <source>
        <dbReference type="SAM" id="SignalP"/>
    </source>
</evidence>
<sequence>MRTLVKFLGLLLLICFVFACEVEDAIVEEVSDKPENVDELISAKGPWSRQFTDNFNSNGNLNKWERTHNRADYNSSRCTYRNWNSEIASLDGRSCLRLQAYKSGDDSYESGHVKSNFDFHPGRNEEYRLTARIKLIAREGNNYKGFAETYGAWPAFWTVNERSNTWPTRGEIDIMEGYSFGNSARFASNLFYGENYLQNQLGTNAERGYSVGEGWHTYQQRWINRNGSVTVQIYVDGNRVANYTNSVDNDLKLENFKDHNIVFNLNVGSDTGIFNNSRINIFWNTYMYVDYVRLDKRSI</sequence>
<dbReference type="InterPro" id="IPR013320">
    <property type="entry name" value="ConA-like_dom_sf"/>
</dbReference>
<dbReference type="Gene3D" id="2.60.120.200">
    <property type="match status" value="1"/>
</dbReference>
<proteinExistence type="inferred from homology"/>
<dbReference type="EMBL" id="JBHULE010000035">
    <property type="protein sequence ID" value="MFD2565461.1"/>
    <property type="molecule type" value="Genomic_DNA"/>
</dbReference>
<dbReference type="InterPro" id="IPR000757">
    <property type="entry name" value="Beta-glucanase-like"/>
</dbReference>
<keyword evidence="5" id="KW-1185">Reference proteome</keyword>
<feature type="domain" description="GH16" evidence="3">
    <location>
        <begin position="28"/>
        <end position="299"/>
    </location>
</feature>
<name>A0ABW5LNQ1_9FLAO</name>
<keyword evidence="2" id="KW-0732">Signal</keyword>
<organism evidence="4 5">
    <name type="scientific">Aquimarina rubra</name>
    <dbReference type="NCBI Taxonomy" id="1920033"/>
    <lineage>
        <taxon>Bacteria</taxon>
        <taxon>Pseudomonadati</taxon>
        <taxon>Bacteroidota</taxon>
        <taxon>Flavobacteriia</taxon>
        <taxon>Flavobacteriales</taxon>
        <taxon>Flavobacteriaceae</taxon>
        <taxon>Aquimarina</taxon>
    </lineage>
</organism>
<protein>
    <submittedName>
        <fullName evidence="4">Glycoside hydrolase</fullName>
    </submittedName>
</protein>
<dbReference type="PROSITE" id="PS51762">
    <property type="entry name" value="GH16_2"/>
    <property type="match status" value="1"/>
</dbReference>
<reference evidence="5" key="1">
    <citation type="journal article" date="2019" name="Int. J. Syst. Evol. Microbiol.">
        <title>The Global Catalogue of Microorganisms (GCM) 10K type strain sequencing project: providing services to taxonomists for standard genome sequencing and annotation.</title>
        <authorList>
            <consortium name="The Broad Institute Genomics Platform"/>
            <consortium name="The Broad Institute Genome Sequencing Center for Infectious Disease"/>
            <person name="Wu L."/>
            <person name="Ma J."/>
        </authorList>
    </citation>
    <scope>NUCLEOTIDE SEQUENCE [LARGE SCALE GENOMIC DNA]</scope>
    <source>
        <strain evidence="5">KCTC 52274</strain>
    </source>
</reference>
<dbReference type="PROSITE" id="PS51257">
    <property type="entry name" value="PROKAR_LIPOPROTEIN"/>
    <property type="match status" value="1"/>
</dbReference>